<dbReference type="SUPFAM" id="SSF81383">
    <property type="entry name" value="F-box domain"/>
    <property type="match status" value="1"/>
</dbReference>
<accession>A0AAD6VCW6</accession>
<dbReference type="AlphaFoldDB" id="A0AAD6VCW6"/>
<dbReference type="Gene3D" id="1.20.1280.50">
    <property type="match status" value="1"/>
</dbReference>
<evidence type="ECO:0000313" key="2">
    <source>
        <dbReference type="EMBL" id="KAJ7206084.1"/>
    </source>
</evidence>
<name>A0AAD6VCW6_9AGAR</name>
<proteinExistence type="predicted"/>
<dbReference type="InterPro" id="IPR036047">
    <property type="entry name" value="F-box-like_dom_sf"/>
</dbReference>
<keyword evidence="3" id="KW-1185">Reference proteome</keyword>
<feature type="non-terminal residue" evidence="2">
    <location>
        <position position="89"/>
    </location>
</feature>
<dbReference type="EMBL" id="JARJCW010000041">
    <property type="protein sequence ID" value="KAJ7206084.1"/>
    <property type="molecule type" value="Genomic_DNA"/>
</dbReference>
<evidence type="ECO:0000313" key="3">
    <source>
        <dbReference type="Proteomes" id="UP001219525"/>
    </source>
</evidence>
<dbReference type="InterPro" id="IPR001810">
    <property type="entry name" value="F-box_dom"/>
</dbReference>
<reference evidence="2" key="1">
    <citation type="submission" date="2023-03" db="EMBL/GenBank/DDBJ databases">
        <title>Massive genome expansion in bonnet fungi (Mycena s.s.) driven by repeated elements and novel gene families across ecological guilds.</title>
        <authorList>
            <consortium name="Lawrence Berkeley National Laboratory"/>
            <person name="Harder C.B."/>
            <person name="Miyauchi S."/>
            <person name="Viragh M."/>
            <person name="Kuo A."/>
            <person name="Thoen E."/>
            <person name="Andreopoulos B."/>
            <person name="Lu D."/>
            <person name="Skrede I."/>
            <person name="Drula E."/>
            <person name="Henrissat B."/>
            <person name="Morin E."/>
            <person name="Kohler A."/>
            <person name="Barry K."/>
            <person name="LaButti K."/>
            <person name="Morin E."/>
            <person name="Salamov A."/>
            <person name="Lipzen A."/>
            <person name="Mereny Z."/>
            <person name="Hegedus B."/>
            <person name="Baldrian P."/>
            <person name="Stursova M."/>
            <person name="Weitz H."/>
            <person name="Taylor A."/>
            <person name="Grigoriev I.V."/>
            <person name="Nagy L.G."/>
            <person name="Martin F."/>
            <person name="Kauserud H."/>
        </authorList>
    </citation>
    <scope>NUCLEOTIDE SEQUENCE</scope>
    <source>
        <strain evidence="2">9144</strain>
    </source>
</reference>
<organism evidence="2 3">
    <name type="scientific">Mycena pura</name>
    <dbReference type="NCBI Taxonomy" id="153505"/>
    <lineage>
        <taxon>Eukaryota</taxon>
        <taxon>Fungi</taxon>
        <taxon>Dikarya</taxon>
        <taxon>Basidiomycota</taxon>
        <taxon>Agaricomycotina</taxon>
        <taxon>Agaricomycetes</taxon>
        <taxon>Agaricomycetidae</taxon>
        <taxon>Agaricales</taxon>
        <taxon>Marasmiineae</taxon>
        <taxon>Mycenaceae</taxon>
        <taxon>Mycena</taxon>
    </lineage>
</organism>
<comment type="caution">
    <text evidence="2">The sequence shown here is derived from an EMBL/GenBank/DDBJ whole genome shotgun (WGS) entry which is preliminary data.</text>
</comment>
<feature type="domain" description="F-box" evidence="1">
    <location>
        <begin position="39"/>
        <end position="89"/>
    </location>
</feature>
<dbReference type="Proteomes" id="UP001219525">
    <property type="component" value="Unassembled WGS sequence"/>
</dbReference>
<evidence type="ECO:0000259" key="1">
    <source>
        <dbReference type="Pfam" id="PF12937"/>
    </source>
</evidence>
<dbReference type="Pfam" id="PF12937">
    <property type="entry name" value="F-box-like"/>
    <property type="match status" value="1"/>
</dbReference>
<sequence>MSVIDDQIAQVLRTLDRLGSRRAGLHALVESHRGVASIIRRLPSDIWGEIFTQYLGTSDSREHSPQALSRLVGVCNRWRSIVLSSPLLW</sequence>
<protein>
    <recommendedName>
        <fullName evidence="1">F-box domain-containing protein</fullName>
    </recommendedName>
</protein>
<gene>
    <name evidence="2" type="ORF">GGX14DRAFT_314144</name>
</gene>